<dbReference type="EMBL" id="JABWTA010000001">
    <property type="protein sequence ID" value="NVE96001.1"/>
    <property type="molecule type" value="Genomic_DNA"/>
</dbReference>
<dbReference type="Proteomes" id="UP000546031">
    <property type="component" value="Unassembled WGS sequence"/>
</dbReference>
<reference evidence="3 4" key="1">
    <citation type="submission" date="2020-06" db="EMBL/GenBank/DDBJ databases">
        <title>Altererythrobacter lutimaris sp. nov., a marine bacterium isolated from a tidal flat.</title>
        <authorList>
            <person name="Kim D."/>
            <person name="Yoo Y."/>
            <person name="Kim J.-J."/>
        </authorList>
    </citation>
    <scope>NUCLEOTIDE SEQUENCE [LARGE SCALE GENOMIC DNA]</scope>
    <source>
        <strain evidence="3 4">JGD-16</strain>
    </source>
</reference>
<dbReference type="AlphaFoldDB" id="A0A850HFE5"/>
<comment type="caution">
    <text evidence="3">The sequence shown here is derived from an EMBL/GenBank/DDBJ whole genome shotgun (WGS) entry which is preliminary data.</text>
</comment>
<protein>
    <submittedName>
        <fullName evidence="3">Uncharacterized protein</fullName>
    </submittedName>
</protein>
<feature type="transmembrane region" description="Helical" evidence="2">
    <location>
        <begin position="12"/>
        <end position="29"/>
    </location>
</feature>
<name>A0A850HFE5_9SPHN</name>
<evidence type="ECO:0000256" key="1">
    <source>
        <dbReference type="SAM" id="MobiDB-lite"/>
    </source>
</evidence>
<feature type="region of interest" description="Disordered" evidence="1">
    <location>
        <begin position="35"/>
        <end position="86"/>
    </location>
</feature>
<keyword evidence="4" id="KW-1185">Reference proteome</keyword>
<organism evidence="3 4">
    <name type="scientific">Altererythrobacter lutimaris</name>
    <dbReference type="NCBI Taxonomy" id="2743979"/>
    <lineage>
        <taxon>Bacteria</taxon>
        <taxon>Pseudomonadati</taxon>
        <taxon>Pseudomonadota</taxon>
        <taxon>Alphaproteobacteria</taxon>
        <taxon>Sphingomonadales</taxon>
        <taxon>Erythrobacteraceae</taxon>
        <taxon>Altererythrobacter</taxon>
    </lineage>
</organism>
<feature type="compositionally biased region" description="Polar residues" evidence="1">
    <location>
        <begin position="74"/>
        <end position="86"/>
    </location>
</feature>
<keyword evidence="2" id="KW-0472">Membrane</keyword>
<accession>A0A850HFE5</accession>
<sequence length="86" mass="9150">MADVPKSKFNAFWAIVIALLIIAGVWAFFGDAFSGSEVPAEEPQPPSTEWTTAPEGGVEVDLPETPMRAAEPEAQQQESTNASGTE</sequence>
<dbReference type="RefSeq" id="WP_176274168.1">
    <property type="nucleotide sequence ID" value="NZ_JABWTA010000001.1"/>
</dbReference>
<keyword evidence="2" id="KW-0812">Transmembrane</keyword>
<evidence type="ECO:0000313" key="4">
    <source>
        <dbReference type="Proteomes" id="UP000546031"/>
    </source>
</evidence>
<evidence type="ECO:0000256" key="2">
    <source>
        <dbReference type="SAM" id="Phobius"/>
    </source>
</evidence>
<gene>
    <name evidence="3" type="ORF">HUO12_13940</name>
</gene>
<evidence type="ECO:0000313" key="3">
    <source>
        <dbReference type="EMBL" id="NVE96001.1"/>
    </source>
</evidence>
<keyword evidence="2" id="KW-1133">Transmembrane helix</keyword>
<proteinExistence type="predicted"/>